<evidence type="ECO:0000313" key="9">
    <source>
        <dbReference type="Proteomes" id="UP000029492"/>
    </source>
</evidence>
<evidence type="ECO:0000256" key="1">
    <source>
        <dbReference type="ARBA" id="ARBA00023224"/>
    </source>
</evidence>
<evidence type="ECO:0000313" key="8">
    <source>
        <dbReference type="EMBL" id="AIQ90324.1"/>
    </source>
</evidence>
<dbReference type="PRINTS" id="PR00260">
    <property type="entry name" value="CHEMTRNSDUCR"/>
</dbReference>
<dbReference type="GO" id="GO:0016020">
    <property type="term" value="C:membrane"/>
    <property type="evidence" value="ECO:0007669"/>
    <property type="project" value="InterPro"/>
</dbReference>
<dbReference type="GO" id="GO:0004888">
    <property type="term" value="F:transmembrane signaling receptor activity"/>
    <property type="evidence" value="ECO:0007669"/>
    <property type="project" value="InterPro"/>
</dbReference>
<dbReference type="PANTHER" id="PTHR32089:SF112">
    <property type="entry name" value="LYSOZYME-LIKE PROTEIN-RELATED"/>
    <property type="match status" value="1"/>
</dbReference>
<dbReference type="Proteomes" id="UP000029492">
    <property type="component" value="Chromosome"/>
</dbReference>
<dbReference type="GO" id="GO:0007165">
    <property type="term" value="P:signal transduction"/>
    <property type="evidence" value="ECO:0007669"/>
    <property type="project" value="UniProtKB-KW"/>
</dbReference>
<dbReference type="STRING" id="693986.MOC_2569"/>
<dbReference type="RefSeq" id="WP_043757397.1">
    <property type="nucleotide sequence ID" value="NZ_CP003811.1"/>
</dbReference>
<dbReference type="Pfam" id="PF00015">
    <property type="entry name" value="MCPsignal"/>
    <property type="match status" value="1"/>
</dbReference>
<dbReference type="SUPFAM" id="SSF158472">
    <property type="entry name" value="HAMP domain-like"/>
    <property type="match status" value="1"/>
</dbReference>
<dbReference type="PROSITE" id="PS50885">
    <property type="entry name" value="HAMP"/>
    <property type="match status" value="1"/>
</dbReference>
<keyword evidence="9" id="KW-1185">Reference proteome</keyword>
<evidence type="ECO:0000256" key="3">
    <source>
        <dbReference type="PROSITE-ProRule" id="PRU00284"/>
    </source>
</evidence>
<evidence type="ECO:0000259" key="7">
    <source>
        <dbReference type="PROSITE" id="PS50885"/>
    </source>
</evidence>
<keyword evidence="5" id="KW-1133">Transmembrane helix</keyword>
<gene>
    <name evidence="8" type="ORF">MOC_2569</name>
</gene>
<dbReference type="GO" id="GO:0006935">
    <property type="term" value="P:chemotaxis"/>
    <property type="evidence" value="ECO:0007669"/>
    <property type="project" value="InterPro"/>
</dbReference>
<dbReference type="eggNOG" id="COG0840">
    <property type="taxonomic scope" value="Bacteria"/>
</dbReference>
<comment type="similarity">
    <text evidence="2">Belongs to the methyl-accepting chemotaxis (MCP) protein family.</text>
</comment>
<evidence type="ECO:0000256" key="2">
    <source>
        <dbReference type="ARBA" id="ARBA00029447"/>
    </source>
</evidence>
<keyword evidence="5" id="KW-0472">Membrane</keyword>
<keyword evidence="5" id="KW-0812">Transmembrane</keyword>
<feature type="domain" description="HAMP" evidence="7">
    <location>
        <begin position="212"/>
        <end position="265"/>
    </location>
</feature>
<name>A0A089Q6Y1_9HYPH</name>
<dbReference type="AlphaFoldDB" id="A0A089Q6Y1"/>
<evidence type="ECO:0000256" key="5">
    <source>
        <dbReference type="SAM" id="Phobius"/>
    </source>
</evidence>
<keyword evidence="4" id="KW-0175">Coiled coil</keyword>
<reference evidence="8 9" key="1">
    <citation type="journal article" date="2014" name="PLoS ONE">
        <title>Genome Information of Methylobacterium oryzae, a Plant-Probiotic Methylotroph in the Phyllosphere.</title>
        <authorList>
            <person name="Kwak M.J."/>
            <person name="Jeong H."/>
            <person name="Madhaiyan M."/>
            <person name="Lee Y."/>
            <person name="Sa T.M."/>
            <person name="Oh T.K."/>
            <person name="Kim J.F."/>
        </authorList>
    </citation>
    <scope>NUCLEOTIDE SEQUENCE [LARGE SCALE GENOMIC DNA]</scope>
    <source>
        <strain evidence="8 9">CBMB20</strain>
    </source>
</reference>
<dbReference type="PANTHER" id="PTHR32089">
    <property type="entry name" value="METHYL-ACCEPTING CHEMOTAXIS PROTEIN MCPB"/>
    <property type="match status" value="1"/>
</dbReference>
<organism evidence="8 9">
    <name type="scientific">Methylobacterium oryzae CBMB20</name>
    <dbReference type="NCBI Taxonomy" id="693986"/>
    <lineage>
        <taxon>Bacteria</taxon>
        <taxon>Pseudomonadati</taxon>
        <taxon>Pseudomonadota</taxon>
        <taxon>Alphaproteobacteria</taxon>
        <taxon>Hyphomicrobiales</taxon>
        <taxon>Methylobacteriaceae</taxon>
        <taxon>Methylobacterium</taxon>
    </lineage>
</organism>
<proteinExistence type="inferred from homology"/>
<dbReference type="InterPro" id="IPR004090">
    <property type="entry name" value="Chemotax_Me-accpt_rcpt"/>
</dbReference>
<feature type="transmembrane region" description="Helical" evidence="5">
    <location>
        <begin position="188"/>
        <end position="210"/>
    </location>
</feature>
<dbReference type="SMART" id="SM00283">
    <property type="entry name" value="MA"/>
    <property type="match status" value="1"/>
</dbReference>
<evidence type="ECO:0000256" key="4">
    <source>
        <dbReference type="SAM" id="Coils"/>
    </source>
</evidence>
<feature type="domain" description="Methyl-accepting transducer" evidence="6">
    <location>
        <begin position="307"/>
        <end position="536"/>
    </location>
</feature>
<dbReference type="KEGG" id="mor:MOC_2569"/>
<keyword evidence="1 3" id="KW-0807">Transducer</keyword>
<sequence>MRRHFKFPIAVKIAFAFAFIAVNAVGFLWYISKRMTVADAAYSAYLGNDATAATMAARLGRVVYQMSYVAFRTLGEADPDASDRIGAAFEPLPAEAARLLDGVRRNAPTFDARTDRIATLLGTYIALTGEMCAMAKKGMSAQALTLAHTQVDPLQKTLFAALDAFVDDLSTSIRTGSAALSADTRTTLSWAISLSAGGIAASILIGVLVVHVGVARPLGRLTAALKAMSAGRLDAEVPEARRSDEIGAIGSAVAGIKALVARKAVEQAEAARRQAEDAAADRSRTLLRLAEGFELTVGRIIGLVSESIAALQTTARTMTVTATRTVGESTAVAGAAETAARDVGTVAAAAEELETTVAEIGRQIGGSAILAQSAVVEADRTATLVQDLSAAAAKVGAVVELIGAIARQTNLLALNATIEAARAGAAGRGFAIVASEVKDLAAQAAQATGDVSGQIGRIQGVTDQAVAVIAAITARIREIDGVAASVAASVTQQEAATRAIARNVVQASTGTRAVTTTMAAVAAAAGETGTAADRVQACAAALARQSADLGGEVRRFLATIRAA</sequence>
<dbReference type="InterPro" id="IPR003660">
    <property type="entry name" value="HAMP_dom"/>
</dbReference>
<dbReference type="InterPro" id="IPR004089">
    <property type="entry name" value="MCPsignal_dom"/>
</dbReference>
<protein>
    <submittedName>
        <fullName evidence="8">Methyl-accepting chemotaxis sensory transducer</fullName>
    </submittedName>
</protein>
<dbReference type="SUPFAM" id="SSF58104">
    <property type="entry name" value="Methyl-accepting chemotaxis protein (MCP) signaling domain"/>
    <property type="match status" value="1"/>
</dbReference>
<feature type="transmembrane region" description="Helical" evidence="5">
    <location>
        <begin position="9"/>
        <end position="31"/>
    </location>
</feature>
<dbReference type="EMBL" id="CP003811">
    <property type="protein sequence ID" value="AIQ90324.1"/>
    <property type="molecule type" value="Genomic_DNA"/>
</dbReference>
<dbReference type="PROSITE" id="PS50111">
    <property type="entry name" value="CHEMOTAXIS_TRANSDUC_2"/>
    <property type="match status" value="1"/>
</dbReference>
<dbReference type="Pfam" id="PF00672">
    <property type="entry name" value="HAMP"/>
    <property type="match status" value="1"/>
</dbReference>
<feature type="coiled-coil region" evidence="4">
    <location>
        <begin position="258"/>
        <end position="285"/>
    </location>
</feature>
<evidence type="ECO:0000259" key="6">
    <source>
        <dbReference type="PROSITE" id="PS50111"/>
    </source>
</evidence>
<dbReference type="Gene3D" id="1.10.287.950">
    <property type="entry name" value="Methyl-accepting chemotaxis protein"/>
    <property type="match status" value="1"/>
</dbReference>
<dbReference type="Gene3D" id="1.10.8.500">
    <property type="entry name" value="HAMP domain in histidine kinase"/>
    <property type="match status" value="1"/>
</dbReference>
<dbReference type="CDD" id="cd06225">
    <property type="entry name" value="HAMP"/>
    <property type="match status" value="1"/>
</dbReference>
<accession>A0A089Q6Y1</accession>
<dbReference type="HOGENOM" id="CLU_000445_107_27_5"/>